<proteinExistence type="predicted"/>
<accession>A0A1Y0EJS4</accession>
<sequence>MPTSGAAPQAPASPAAPAAVQPLTREQALAPQARGARVRWWGGVDRVEADDAGRDCFTLRWGDTDADGWVQWPRDDRGLHPVVACGPGHYPRQLVQPFTLLHIEGRVVGTATVWGVPAPVLEIEVLERASDCLASETDWVKHPQCRSGRLLPE</sequence>
<protein>
    <submittedName>
        <fullName evidence="1">Uncharacterized protein</fullName>
    </submittedName>
</protein>
<keyword evidence="2" id="KW-1185">Reference proteome</keyword>
<gene>
    <name evidence="1" type="ORF">CCO03_01490</name>
</gene>
<dbReference type="Proteomes" id="UP000196138">
    <property type="component" value="Chromosome"/>
</dbReference>
<name>A0A1Y0EJS4_9BURK</name>
<reference evidence="1 2" key="1">
    <citation type="submission" date="2017-05" db="EMBL/GenBank/DDBJ databases">
        <authorList>
            <person name="Song R."/>
            <person name="Chenine A.L."/>
            <person name="Ruprecht R.M."/>
        </authorList>
    </citation>
    <scope>NUCLEOTIDE SEQUENCE [LARGE SCALE GENOMIC DNA]</scope>
    <source>
        <strain evidence="1 2">DSM 26136</strain>
    </source>
</reference>
<evidence type="ECO:0000313" key="1">
    <source>
        <dbReference type="EMBL" id="ARU03532.1"/>
    </source>
</evidence>
<evidence type="ECO:0000313" key="2">
    <source>
        <dbReference type="Proteomes" id="UP000196138"/>
    </source>
</evidence>
<organism evidence="1 2">
    <name type="scientific">Comamonas serinivorans</name>
    <dbReference type="NCBI Taxonomy" id="1082851"/>
    <lineage>
        <taxon>Bacteria</taxon>
        <taxon>Pseudomonadati</taxon>
        <taxon>Pseudomonadota</taxon>
        <taxon>Betaproteobacteria</taxon>
        <taxon>Burkholderiales</taxon>
        <taxon>Comamonadaceae</taxon>
        <taxon>Comamonas</taxon>
    </lineage>
</organism>
<dbReference type="AlphaFoldDB" id="A0A1Y0EJS4"/>
<dbReference type="KEGG" id="cser:CCO03_01490"/>
<dbReference type="EMBL" id="CP021455">
    <property type="protein sequence ID" value="ARU03532.1"/>
    <property type="molecule type" value="Genomic_DNA"/>
</dbReference>